<dbReference type="RefSeq" id="WP_219538166.1">
    <property type="nucleotide sequence ID" value="NZ_JAHKRM010000044.1"/>
</dbReference>
<feature type="domain" description="N-acetyltransferase" evidence="3">
    <location>
        <begin position="2"/>
        <end position="162"/>
    </location>
</feature>
<evidence type="ECO:0000313" key="5">
    <source>
        <dbReference type="Proteomes" id="UP001597097"/>
    </source>
</evidence>
<dbReference type="Pfam" id="PF00583">
    <property type="entry name" value="Acetyltransf_1"/>
    <property type="match status" value="1"/>
</dbReference>
<keyword evidence="5" id="KW-1185">Reference proteome</keyword>
<organism evidence="4 5">
    <name type="scientific">Nonomuraea guangzhouensis</name>
    <dbReference type="NCBI Taxonomy" id="1291555"/>
    <lineage>
        <taxon>Bacteria</taxon>
        <taxon>Bacillati</taxon>
        <taxon>Actinomycetota</taxon>
        <taxon>Actinomycetes</taxon>
        <taxon>Streptosporangiales</taxon>
        <taxon>Streptosporangiaceae</taxon>
        <taxon>Nonomuraea</taxon>
    </lineage>
</organism>
<keyword evidence="1 4" id="KW-0808">Transferase</keyword>
<evidence type="ECO:0000313" key="4">
    <source>
        <dbReference type="EMBL" id="MFD1543630.1"/>
    </source>
</evidence>
<dbReference type="PANTHER" id="PTHR43877:SF2">
    <property type="entry name" value="AMINOALKYLPHOSPHONATE N-ACETYLTRANSFERASE-RELATED"/>
    <property type="match status" value="1"/>
</dbReference>
<reference evidence="5" key="1">
    <citation type="journal article" date="2019" name="Int. J. Syst. Evol. Microbiol.">
        <title>The Global Catalogue of Microorganisms (GCM) 10K type strain sequencing project: providing services to taxonomists for standard genome sequencing and annotation.</title>
        <authorList>
            <consortium name="The Broad Institute Genomics Platform"/>
            <consortium name="The Broad Institute Genome Sequencing Center for Infectious Disease"/>
            <person name="Wu L."/>
            <person name="Ma J."/>
        </authorList>
    </citation>
    <scope>NUCLEOTIDE SEQUENCE [LARGE SCALE GENOMIC DNA]</scope>
    <source>
        <strain evidence="5">CGMCC 1.15399</strain>
    </source>
</reference>
<evidence type="ECO:0000256" key="2">
    <source>
        <dbReference type="ARBA" id="ARBA00023315"/>
    </source>
</evidence>
<protein>
    <submittedName>
        <fullName evidence="4">GNAT family N-acetyltransferase</fullName>
        <ecNumber evidence="4">2.3.-.-</ecNumber>
    </submittedName>
</protein>
<evidence type="ECO:0000259" key="3">
    <source>
        <dbReference type="PROSITE" id="PS51186"/>
    </source>
</evidence>
<comment type="caution">
    <text evidence="4">The sequence shown here is derived from an EMBL/GenBank/DDBJ whole genome shotgun (WGS) entry which is preliminary data.</text>
</comment>
<accession>A0ABW4GLY3</accession>
<dbReference type="CDD" id="cd04301">
    <property type="entry name" value="NAT_SF"/>
    <property type="match status" value="1"/>
</dbReference>
<dbReference type="InterPro" id="IPR000182">
    <property type="entry name" value="GNAT_dom"/>
</dbReference>
<evidence type="ECO:0000256" key="1">
    <source>
        <dbReference type="ARBA" id="ARBA00022679"/>
    </source>
</evidence>
<dbReference type="Proteomes" id="UP001597097">
    <property type="component" value="Unassembled WGS sequence"/>
</dbReference>
<keyword evidence="2 4" id="KW-0012">Acyltransferase</keyword>
<sequence>MIELQELSADDWTLWRELRLVALAEAPYAFGVALADWQGDGDREERWRARLSIPGSRDLIALLDGKPVGMASGIPGEREGVAELISMWVGPAARGRGVADRLIRAVESWAVEAGAEVLELAVAPFNEKAIALYRRNGFESTDQIGDELPNGLRELVMAKKPAP</sequence>
<dbReference type="GO" id="GO:0016746">
    <property type="term" value="F:acyltransferase activity"/>
    <property type="evidence" value="ECO:0007669"/>
    <property type="project" value="UniProtKB-KW"/>
</dbReference>
<proteinExistence type="predicted"/>
<dbReference type="EMBL" id="JBHUCM010000039">
    <property type="protein sequence ID" value="MFD1543630.1"/>
    <property type="molecule type" value="Genomic_DNA"/>
</dbReference>
<dbReference type="EC" id="2.3.-.-" evidence="4"/>
<name>A0ABW4GLY3_9ACTN</name>
<dbReference type="PANTHER" id="PTHR43877">
    <property type="entry name" value="AMINOALKYLPHOSPHONATE N-ACETYLTRANSFERASE-RELATED-RELATED"/>
    <property type="match status" value="1"/>
</dbReference>
<dbReference type="PROSITE" id="PS51186">
    <property type="entry name" value="GNAT"/>
    <property type="match status" value="1"/>
</dbReference>
<gene>
    <name evidence="4" type="ORF">ACFSJ0_41765</name>
</gene>
<dbReference type="InterPro" id="IPR050832">
    <property type="entry name" value="Bact_Acetyltransf"/>
</dbReference>